<dbReference type="AlphaFoldDB" id="J0XFN3"/>
<dbReference type="Pfam" id="PF13302">
    <property type="entry name" value="Acetyltransf_3"/>
    <property type="match status" value="1"/>
</dbReference>
<dbReference type="CDD" id="cd11530">
    <property type="entry name" value="NTP-PPase_DR2231_like"/>
    <property type="match status" value="1"/>
</dbReference>
<dbReference type="InterPro" id="IPR033653">
    <property type="entry name" value="NTP-PPase_DR2231-like"/>
</dbReference>
<dbReference type="PROSITE" id="PS51186">
    <property type="entry name" value="GNAT"/>
    <property type="match status" value="1"/>
</dbReference>
<dbReference type="InterPro" id="IPR016181">
    <property type="entry name" value="Acyl_CoA_acyltransferase"/>
</dbReference>
<reference evidence="2 3" key="1">
    <citation type="submission" date="2012-05" db="EMBL/GenBank/DDBJ databases">
        <authorList>
            <person name="Harkins D.M."/>
            <person name="Madupu R."/>
            <person name="Durkin A.S."/>
            <person name="Torralba M."/>
            <person name="Methe B."/>
            <person name="Sutton G.G."/>
            <person name="Nelson K.E."/>
        </authorList>
    </citation>
    <scope>NUCLEOTIDE SEQUENCE [LARGE SCALE GENOMIC DNA]</scope>
    <source>
        <strain evidence="2 3">F0490</strain>
    </source>
</reference>
<keyword evidence="3" id="KW-1185">Reference proteome</keyword>
<dbReference type="GO" id="GO:0004636">
    <property type="term" value="F:phosphoribosyl-ATP diphosphatase activity"/>
    <property type="evidence" value="ECO:0007669"/>
    <property type="project" value="UniProtKB-EC"/>
</dbReference>
<dbReference type="RefSeq" id="WP_005868708.1">
    <property type="nucleotide sequence ID" value="NZ_AKFS01000080.1"/>
</dbReference>
<dbReference type="Pfam" id="PF01503">
    <property type="entry name" value="PRA-PH"/>
    <property type="match status" value="1"/>
</dbReference>
<proteinExistence type="predicted"/>
<dbReference type="InterPro" id="IPR051531">
    <property type="entry name" value="N-acetyltransferase"/>
</dbReference>
<dbReference type="EMBL" id="AKFS01000080">
    <property type="protein sequence ID" value="EJF47526.1"/>
    <property type="molecule type" value="Genomic_DNA"/>
</dbReference>
<dbReference type="Gene3D" id="3.40.630.30">
    <property type="match status" value="1"/>
</dbReference>
<protein>
    <submittedName>
        <fullName evidence="2">Phosphoribosyl-ATP diphosphatase</fullName>
        <ecNumber evidence="2">3.6.1.31</ecNumber>
    </submittedName>
</protein>
<dbReference type="GO" id="GO:0016747">
    <property type="term" value="F:acyltransferase activity, transferring groups other than amino-acyl groups"/>
    <property type="evidence" value="ECO:0007669"/>
    <property type="project" value="InterPro"/>
</dbReference>
<dbReference type="InterPro" id="IPR021130">
    <property type="entry name" value="PRib-ATP_PPHydrolase-like"/>
</dbReference>
<feature type="domain" description="N-acetyltransferase" evidence="1">
    <location>
        <begin position="14"/>
        <end position="176"/>
    </location>
</feature>
<evidence type="ECO:0000313" key="2">
    <source>
        <dbReference type="EMBL" id="EJF47526.1"/>
    </source>
</evidence>
<name>J0XFN3_9ACTO</name>
<organism evidence="2 3">
    <name type="scientific">Schaalia georgiae F0490</name>
    <dbReference type="NCBI Taxonomy" id="1125717"/>
    <lineage>
        <taxon>Bacteria</taxon>
        <taxon>Bacillati</taxon>
        <taxon>Actinomycetota</taxon>
        <taxon>Actinomycetes</taxon>
        <taxon>Actinomycetales</taxon>
        <taxon>Actinomycetaceae</taxon>
        <taxon>Schaalia</taxon>
    </lineage>
</organism>
<comment type="caution">
    <text evidence="2">The sequence shown here is derived from an EMBL/GenBank/DDBJ whole genome shotgun (WGS) entry which is preliminary data.</text>
</comment>
<dbReference type="Gene3D" id="1.10.3420.10">
    <property type="entry name" value="putative ntp pyrophosphohydrolase like domain"/>
    <property type="match status" value="1"/>
</dbReference>
<dbReference type="EC" id="3.6.1.31" evidence="2"/>
<dbReference type="Proteomes" id="UP000004578">
    <property type="component" value="Unassembled WGS sequence"/>
</dbReference>
<dbReference type="SUPFAM" id="SSF55729">
    <property type="entry name" value="Acyl-CoA N-acyltransferases (Nat)"/>
    <property type="match status" value="1"/>
</dbReference>
<dbReference type="PATRIC" id="fig|1125717.3.peg.595"/>
<sequence>MRAIEPLTVPGPGIELVPMGEEFIDPMTTVLQDRAYSCFTTIPWPYERSMAEANIAATAESWERGGCDWAIVGEGTGEFLGRIELRPAALIPDCLELGYFTAKDHWGEGVMTRAVALALDTAFTAMGATRVQWYGNEGNWGSWKAVWRNGLRREGVQRRAGKRLWAAGILATDPREPDTPWDGPGAGAPAALDPGRPMGLVRQFHQTYSMPDRLAEHAAPTLDYERLSMRVALVSEEYAELIGAVYGPTARSLVEEAARAAAGADEGVRDVVEAADALADLVYVVYGMAIESGIDLDRVLAEVQASNLSKLMPDGTVRLREDGKVLKGPGFFPPDVRRALGLGGAG</sequence>
<dbReference type="PANTHER" id="PTHR43792">
    <property type="entry name" value="GNAT FAMILY, PUTATIVE (AFU_ORTHOLOGUE AFUA_3G00765)-RELATED-RELATED"/>
    <property type="match status" value="1"/>
</dbReference>
<evidence type="ECO:0000313" key="3">
    <source>
        <dbReference type="Proteomes" id="UP000004578"/>
    </source>
</evidence>
<accession>J0XFN3</accession>
<dbReference type="InterPro" id="IPR023292">
    <property type="entry name" value="NTP_PyroPHydrolase-like_dom_sf"/>
</dbReference>
<gene>
    <name evidence="2" type="ORF">HMPREF1317_2153</name>
</gene>
<keyword evidence="2" id="KW-0378">Hydrolase</keyword>
<dbReference type="InterPro" id="IPR000182">
    <property type="entry name" value="GNAT_dom"/>
</dbReference>
<evidence type="ECO:0000259" key="1">
    <source>
        <dbReference type="PROSITE" id="PS51186"/>
    </source>
</evidence>